<dbReference type="AlphaFoldDB" id="A0A9W8XM69"/>
<dbReference type="EMBL" id="JAPEUX010000004">
    <property type="protein sequence ID" value="KAJ4354109.1"/>
    <property type="molecule type" value="Genomic_DNA"/>
</dbReference>
<dbReference type="OrthoDB" id="1022638at2759"/>
<comment type="caution">
    <text evidence="1">The sequence shown here is derived from an EMBL/GenBank/DDBJ whole genome shotgun (WGS) entry which is preliminary data.</text>
</comment>
<accession>A0A9W8XM69</accession>
<dbReference type="RefSeq" id="XP_056071883.1">
    <property type="nucleotide sequence ID" value="XM_056214616.1"/>
</dbReference>
<dbReference type="GeneID" id="80909372"/>
<organism evidence="1 2">
    <name type="scientific">Didymosphaeria variabile</name>
    <dbReference type="NCBI Taxonomy" id="1932322"/>
    <lineage>
        <taxon>Eukaryota</taxon>
        <taxon>Fungi</taxon>
        <taxon>Dikarya</taxon>
        <taxon>Ascomycota</taxon>
        <taxon>Pezizomycotina</taxon>
        <taxon>Dothideomycetes</taxon>
        <taxon>Pleosporomycetidae</taxon>
        <taxon>Pleosporales</taxon>
        <taxon>Massarineae</taxon>
        <taxon>Didymosphaeriaceae</taxon>
        <taxon>Didymosphaeria</taxon>
    </lineage>
</organism>
<sequence length="287" mass="32010">MANRTAQEEAWDRRRYSVPPSFLRVEDVRVAATKTTKFLKGGVVTLVADSTCYPIYRDLLAQRSAYMRNVLATKYEGPVPVEVEGTHLETYLHLLLRDELIVLHLPSNDSFDMLLGVYSVASKLDDRKSKRITMHTMVSLAREKGHGQDRPLPSAEAISLVYSTTSENDPIRLFLLDLIVDRDDIKWMEINSEGLPSTFSAKLHVAVMKFQKQYAVPLADSFDRCDIRKYLEEDIQDVPAGAETGEAKAAKAQADEAETSGLISRCTSVARSVADPSEEIAVESILS</sequence>
<evidence type="ECO:0008006" key="3">
    <source>
        <dbReference type="Google" id="ProtNLM"/>
    </source>
</evidence>
<proteinExistence type="predicted"/>
<protein>
    <recommendedName>
        <fullName evidence="3">BTB domain-containing protein</fullName>
    </recommendedName>
</protein>
<reference evidence="1" key="1">
    <citation type="submission" date="2022-10" db="EMBL/GenBank/DDBJ databases">
        <title>Tapping the CABI collections for fungal endophytes: first genome assemblies for Collariella, Neodidymelliopsis, Ascochyta clinopodiicola, Didymella pomorum, Didymosphaeria variabile, Neocosmospora piperis and Neocucurbitaria cava.</title>
        <authorList>
            <person name="Hill R."/>
        </authorList>
    </citation>
    <scope>NUCLEOTIDE SEQUENCE</scope>
    <source>
        <strain evidence="1">IMI 356815</strain>
    </source>
</reference>
<name>A0A9W8XM69_9PLEO</name>
<gene>
    <name evidence="1" type="ORF">N0V89_005842</name>
</gene>
<keyword evidence="2" id="KW-1185">Reference proteome</keyword>
<evidence type="ECO:0000313" key="1">
    <source>
        <dbReference type="EMBL" id="KAJ4354109.1"/>
    </source>
</evidence>
<dbReference type="Proteomes" id="UP001140513">
    <property type="component" value="Unassembled WGS sequence"/>
</dbReference>
<evidence type="ECO:0000313" key="2">
    <source>
        <dbReference type="Proteomes" id="UP001140513"/>
    </source>
</evidence>